<organism evidence="2 3">
    <name type="scientific">Leptospirillum ferriphilum (strain ML-04)</name>
    <dbReference type="NCBI Taxonomy" id="1048260"/>
    <lineage>
        <taxon>Bacteria</taxon>
        <taxon>Pseudomonadati</taxon>
        <taxon>Nitrospirota</taxon>
        <taxon>Nitrospiria</taxon>
        <taxon>Nitrospirales</taxon>
        <taxon>Nitrospiraceae</taxon>
        <taxon>Leptospirillum</taxon>
    </lineage>
</organism>
<dbReference type="HOGENOM" id="CLU_2633757_0_0_0"/>
<evidence type="ECO:0000313" key="3">
    <source>
        <dbReference type="Proteomes" id="UP000006177"/>
    </source>
</evidence>
<dbReference type="KEGG" id="lfi:LFML04_1707"/>
<sequence>MKNTRNQREISVFGTDISESLPPPPGEHILLARVSKNIRTSVKTESRTTGRIPGGKVQTYLSLIRRKEFSREQDCHL</sequence>
<reference evidence="2 3" key="1">
    <citation type="journal article" date="2011" name="J. Microbiol.">
        <title>Complete genome of Leptospirillum ferriphilum ML-04 provides insight into its physiology and environmental adaptation.</title>
        <authorList>
            <person name="Mi S."/>
            <person name="Song J."/>
            <person name="Lin J."/>
            <person name="Che Y."/>
            <person name="Zheng H."/>
            <person name="Lin J."/>
        </authorList>
    </citation>
    <scope>NUCLEOTIDE SEQUENCE [LARGE SCALE GENOMIC DNA]</scope>
    <source>
        <strain evidence="2 3">ML-04</strain>
    </source>
</reference>
<proteinExistence type="predicted"/>
<dbReference type="PATRIC" id="fig|1048260.3.peg.1837"/>
<dbReference type="AlphaFoldDB" id="J9ZBU8"/>
<dbReference type="EMBL" id="CP002919">
    <property type="protein sequence ID" value="AFS53909.1"/>
    <property type="molecule type" value="Genomic_DNA"/>
</dbReference>
<feature type="region of interest" description="Disordered" evidence="1">
    <location>
        <begin position="1"/>
        <end position="24"/>
    </location>
</feature>
<gene>
    <name evidence="2" type="ordered locus">LFML04_1707</name>
</gene>
<protein>
    <submittedName>
        <fullName evidence="2">Uncharacterized protein</fullName>
    </submittedName>
</protein>
<name>J9ZBU8_LEPFM</name>
<accession>J9ZBU8</accession>
<evidence type="ECO:0000256" key="1">
    <source>
        <dbReference type="SAM" id="MobiDB-lite"/>
    </source>
</evidence>
<dbReference type="Proteomes" id="UP000006177">
    <property type="component" value="Chromosome"/>
</dbReference>
<evidence type="ECO:0000313" key="2">
    <source>
        <dbReference type="EMBL" id="AFS53909.1"/>
    </source>
</evidence>